<evidence type="ECO:0000313" key="4">
    <source>
        <dbReference type="EMBL" id="KAK8588209.1"/>
    </source>
</evidence>
<dbReference type="PROSITE" id="PS50157">
    <property type="entry name" value="ZINC_FINGER_C2H2_2"/>
    <property type="match status" value="1"/>
</dbReference>
<evidence type="ECO:0000313" key="5">
    <source>
        <dbReference type="Proteomes" id="UP001472677"/>
    </source>
</evidence>
<reference evidence="4 5" key="1">
    <citation type="journal article" date="2024" name="G3 (Bethesda)">
        <title>Genome assembly of Hibiscus sabdariffa L. provides insights into metabolisms of medicinal natural products.</title>
        <authorList>
            <person name="Kim T."/>
        </authorList>
    </citation>
    <scope>NUCLEOTIDE SEQUENCE [LARGE SCALE GENOMIC DNA]</scope>
    <source>
        <strain evidence="4">TK-2024</strain>
        <tissue evidence="4">Old leaves</tissue>
    </source>
</reference>
<comment type="caution">
    <text evidence="4">The sequence shown here is derived from an EMBL/GenBank/DDBJ whole genome shotgun (WGS) entry which is preliminary data.</text>
</comment>
<proteinExistence type="predicted"/>
<dbReference type="InterPro" id="IPR013087">
    <property type="entry name" value="Znf_C2H2_type"/>
</dbReference>
<accession>A0ABR2FVY1</accession>
<feature type="region of interest" description="Disordered" evidence="2">
    <location>
        <begin position="1"/>
        <end position="25"/>
    </location>
</feature>
<organism evidence="4 5">
    <name type="scientific">Hibiscus sabdariffa</name>
    <name type="common">roselle</name>
    <dbReference type="NCBI Taxonomy" id="183260"/>
    <lineage>
        <taxon>Eukaryota</taxon>
        <taxon>Viridiplantae</taxon>
        <taxon>Streptophyta</taxon>
        <taxon>Embryophyta</taxon>
        <taxon>Tracheophyta</taxon>
        <taxon>Spermatophyta</taxon>
        <taxon>Magnoliopsida</taxon>
        <taxon>eudicotyledons</taxon>
        <taxon>Gunneridae</taxon>
        <taxon>Pentapetalae</taxon>
        <taxon>rosids</taxon>
        <taxon>malvids</taxon>
        <taxon>Malvales</taxon>
        <taxon>Malvaceae</taxon>
        <taxon>Malvoideae</taxon>
        <taxon>Hibiscus</taxon>
    </lineage>
</organism>
<dbReference type="Gene3D" id="3.30.160.60">
    <property type="entry name" value="Classic Zinc Finger"/>
    <property type="match status" value="1"/>
</dbReference>
<dbReference type="PANTHER" id="PTHR46353">
    <property type="entry name" value="ZINC FINGER PROTEIN 5"/>
    <property type="match status" value="1"/>
</dbReference>
<name>A0ABR2FVY1_9ROSI</name>
<dbReference type="InterPro" id="IPR044299">
    <property type="entry name" value="GIS3/ZFP5/ZFP6"/>
</dbReference>
<feature type="domain" description="C2H2-type" evidence="3">
    <location>
        <begin position="56"/>
        <end position="83"/>
    </location>
</feature>
<evidence type="ECO:0000256" key="2">
    <source>
        <dbReference type="SAM" id="MobiDB-lite"/>
    </source>
</evidence>
<keyword evidence="1" id="KW-0479">Metal-binding</keyword>
<gene>
    <name evidence="4" type="ORF">V6N12_022665</name>
</gene>
<evidence type="ECO:0000256" key="1">
    <source>
        <dbReference type="PROSITE-ProRule" id="PRU00042"/>
    </source>
</evidence>
<dbReference type="PANTHER" id="PTHR46353:SF11">
    <property type="entry name" value="C2H2-TYPE DOMAIN-CONTAINING PROTEIN"/>
    <property type="match status" value="1"/>
</dbReference>
<dbReference type="SUPFAM" id="SSF57667">
    <property type="entry name" value="beta-beta-alpha zinc fingers"/>
    <property type="match status" value="1"/>
</dbReference>
<keyword evidence="5" id="KW-1185">Reference proteome</keyword>
<dbReference type="EMBL" id="JBBPBM010000004">
    <property type="protein sequence ID" value="KAK8588209.1"/>
    <property type="molecule type" value="Genomic_DNA"/>
</dbReference>
<keyword evidence="1" id="KW-0863">Zinc-finger</keyword>
<evidence type="ECO:0000259" key="3">
    <source>
        <dbReference type="PROSITE" id="PS50157"/>
    </source>
</evidence>
<dbReference type="Proteomes" id="UP001472677">
    <property type="component" value="Unassembled WGS sequence"/>
</dbReference>
<dbReference type="PROSITE" id="PS00028">
    <property type="entry name" value="ZINC_FINGER_C2H2_1"/>
    <property type="match status" value="1"/>
</dbReference>
<protein>
    <recommendedName>
        <fullName evidence="3">C2H2-type domain-containing protein</fullName>
    </recommendedName>
</protein>
<keyword evidence="1" id="KW-0862">Zinc</keyword>
<dbReference type="InterPro" id="IPR036236">
    <property type="entry name" value="Znf_C2H2_sf"/>
</dbReference>
<feature type="compositionally biased region" description="Polar residues" evidence="2">
    <location>
        <begin position="1"/>
        <end position="11"/>
    </location>
</feature>
<sequence length="213" mass="23337">MAERSISTKLSSADMAPDKESDLKPSSSLKLFGFSLIARQDEVLEKAEDFEESRKFECPFCHRVFANSQALGGHQNAHKRERQKARRAQFHSQQRVVASAPVLSSHSLRSMPPAFTRGLTSNGAAKFVRQPCYCPSQPLLLPSTPTQFTPRIYVAQPLHFGTAAPAFTEFSGKLPETDIGPDLHLKLSPSGTPVAHVGWDNENAARAGLIPIT</sequence>